<evidence type="ECO:0000259" key="1">
    <source>
        <dbReference type="Pfam" id="PF14261"/>
    </source>
</evidence>
<reference evidence="3" key="1">
    <citation type="journal article" date="2011" name="MBio">
        <title>Novel metabolic attributes of the genus Cyanothece, comprising a group of unicellular nitrogen-fixing Cyanobacteria.</title>
        <authorList>
            <person name="Bandyopadhyay A."/>
            <person name="Elvitigala T."/>
            <person name="Welsh E."/>
            <person name="Stockel J."/>
            <person name="Liberton M."/>
            <person name="Min H."/>
            <person name="Sherman L.A."/>
            <person name="Pakrasi H.B."/>
        </authorList>
    </citation>
    <scope>NUCLEOTIDE SEQUENCE [LARGE SCALE GENOMIC DNA]</scope>
    <source>
        <strain evidence="3">PCC 7822</strain>
    </source>
</reference>
<dbReference type="HOGENOM" id="CLU_069065_6_1_3"/>
<dbReference type="STRING" id="497965.Cyan7822_4823"/>
<sequence length="94" mass="10956">MLAALKFDKQLIRQYFREEIREESPIYQQILEKGAKKGKLQILTRQLSRRFGTISAQLQGRLQALSINQLDDLSDALFDFSEISDLAVWLQNQQ</sequence>
<dbReference type="RefSeq" id="WP_013324756.1">
    <property type="nucleotide sequence ID" value="NC_014501.1"/>
</dbReference>
<feature type="domain" description="DUF4351" evidence="1">
    <location>
        <begin position="32"/>
        <end position="90"/>
    </location>
</feature>
<organism evidence="2 3">
    <name type="scientific">Gloeothece verrucosa (strain PCC 7822)</name>
    <name type="common">Cyanothece sp. (strain PCC 7822)</name>
    <dbReference type="NCBI Taxonomy" id="497965"/>
    <lineage>
        <taxon>Bacteria</taxon>
        <taxon>Bacillati</taxon>
        <taxon>Cyanobacteriota</taxon>
        <taxon>Cyanophyceae</taxon>
        <taxon>Oscillatoriophycideae</taxon>
        <taxon>Chroococcales</taxon>
        <taxon>Aphanothecaceae</taxon>
        <taxon>Gloeothece</taxon>
        <taxon>Gloeothece verrucosa</taxon>
    </lineage>
</organism>
<evidence type="ECO:0000313" key="2">
    <source>
        <dbReference type="EMBL" id="ADN16716.1"/>
    </source>
</evidence>
<dbReference type="Pfam" id="PF14261">
    <property type="entry name" value="DUF4351"/>
    <property type="match status" value="1"/>
</dbReference>
<keyword evidence="3" id="KW-1185">Reference proteome</keyword>
<dbReference type="InterPro" id="IPR025587">
    <property type="entry name" value="DUF4351"/>
</dbReference>
<dbReference type="eggNOG" id="COG5464">
    <property type="taxonomic scope" value="Bacteria"/>
</dbReference>
<dbReference type="KEGG" id="cyj:Cyan7822_4823"/>
<proteinExistence type="predicted"/>
<name>E0UG97_GLOV7</name>
<protein>
    <recommendedName>
        <fullName evidence="1">DUF4351 domain-containing protein</fullName>
    </recommendedName>
</protein>
<dbReference type="AlphaFoldDB" id="E0UG97"/>
<dbReference type="PANTHER" id="PTHR35586:SF1">
    <property type="entry name" value="SLL1691 PROTEIN"/>
    <property type="match status" value="1"/>
</dbReference>
<accession>E0UG97</accession>
<dbReference type="PANTHER" id="PTHR35586">
    <property type="entry name" value="SLL1691 PROTEIN"/>
    <property type="match status" value="1"/>
</dbReference>
<dbReference type="Proteomes" id="UP000008206">
    <property type="component" value="Chromosome"/>
</dbReference>
<dbReference type="EMBL" id="CP002198">
    <property type="protein sequence ID" value="ADN16716.1"/>
    <property type="molecule type" value="Genomic_DNA"/>
</dbReference>
<evidence type="ECO:0000313" key="3">
    <source>
        <dbReference type="Proteomes" id="UP000008206"/>
    </source>
</evidence>
<gene>
    <name evidence="2" type="ordered locus">Cyan7822_4823</name>
</gene>